<dbReference type="PANTHER" id="PTHR30627:SF2">
    <property type="entry name" value="PEPTIDOGLYCAN D,D-TRANSPEPTIDASE MRDA"/>
    <property type="match status" value="1"/>
</dbReference>
<dbReference type="GO" id="GO:0008360">
    <property type="term" value="P:regulation of cell shape"/>
    <property type="evidence" value="ECO:0007669"/>
    <property type="project" value="UniProtKB-KW"/>
</dbReference>
<evidence type="ECO:0000256" key="13">
    <source>
        <dbReference type="ARBA" id="ARBA00023316"/>
    </source>
</evidence>
<dbReference type="RefSeq" id="WP_020374316.1">
    <property type="nucleotide sequence ID" value="NZ_FWWY01000001.1"/>
</dbReference>
<keyword evidence="7 14" id="KW-0812">Transmembrane</keyword>
<dbReference type="Gene3D" id="3.40.710.10">
    <property type="entry name" value="DD-peptidase/beta-lactamase superfamily"/>
    <property type="match status" value="1"/>
</dbReference>
<protein>
    <submittedName>
        <fullName evidence="17">Penicillin-binding protein 2</fullName>
    </submittedName>
</protein>
<evidence type="ECO:0000256" key="8">
    <source>
        <dbReference type="ARBA" id="ARBA00022801"/>
    </source>
</evidence>
<evidence type="ECO:0000313" key="18">
    <source>
        <dbReference type="Proteomes" id="UP000192660"/>
    </source>
</evidence>
<comment type="subcellular location">
    <subcellularLocation>
        <location evidence="2">Cell membrane</location>
    </subcellularLocation>
    <subcellularLocation>
        <location evidence="1">Membrane</location>
        <topology evidence="1">Single-pass membrane protein</topology>
    </subcellularLocation>
</comment>
<accession>A0A1W1WA42</accession>
<keyword evidence="11 14" id="KW-1133">Transmembrane helix</keyword>
<evidence type="ECO:0000313" key="17">
    <source>
        <dbReference type="EMBL" id="SMC03178.1"/>
    </source>
</evidence>
<dbReference type="Pfam" id="PF03717">
    <property type="entry name" value="PBP_dimer"/>
    <property type="match status" value="1"/>
</dbReference>
<dbReference type="InterPro" id="IPR005311">
    <property type="entry name" value="PBP_dimer"/>
</dbReference>
<evidence type="ECO:0000256" key="7">
    <source>
        <dbReference type="ARBA" id="ARBA00022692"/>
    </source>
</evidence>
<evidence type="ECO:0000256" key="9">
    <source>
        <dbReference type="ARBA" id="ARBA00022960"/>
    </source>
</evidence>
<dbReference type="GO" id="GO:0009002">
    <property type="term" value="F:serine-type D-Ala-D-Ala carboxypeptidase activity"/>
    <property type="evidence" value="ECO:0007669"/>
    <property type="project" value="InterPro"/>
</dbReference>
<dbReference type="SUPFAM" id="SSF56519">
    <property type="entry name" value="Penicillin binding protein dimerisation domain"/>
    <property type="match status" value="1"/>
</dbReference>
<evidence type="ECO:0000256" key="10">
    <source>
        <dbReference type="ARBA" id="ARBA00022984"/>
    </source>
</evidence>
<dbReference type="InterPro" id="IPR017790">
    <property type="entry name" value="Penicillin-binding_protein_2"/>
</dbReference>
<organism evidence="17 18">
    <name type="scientific">Sulfobacillus thermosulfidooxidans (strain DSM 9293 / VKM B-1269 / AT-1)</name>
    <dbReference type="NCBI Taxonomy" id="929705"/>
    <lineage>
        <taxon>Bacteria</taxon>
        <taxon>Bacillati</taxon>
        <taxon>Bacillota</taxon>
        <taxon>Clostridia</taxon>
        <taxon>Eubacteriales</taxon>
        <taxon>Clostridiales Family XVII. Incertae Sedis</taxon>
        <taxon>Sulfobacillus</taxon>
    </lineage>
</organism>
<evidence type="ECO:0000256" key="12">
    <source>
        <dbReference type="ARBA" id="ARBA00023136"/>
    </source>
</evidence>
<proteinExistence type="inferred from homology"/>
<dbReference type="PANTHER" id="PTHR30627">
    <property type="entry name" value="PEPTIDOGLYCAN D,D-TRANSPEPTIDASE"/>
    <property type="match status" value="1"/>
</dbReference>
<dbReference type="InterPro" id="IPR012338">
    <property type="entry name" value="Beta-lactam/transpept-like"/>
</dbReference>
<dbReference type="AlphaFoldDB" id="A0A1W1WA42"/>
<evidence type="ECO:0000256" key="3">
    <source>
        <dbReference type="ARBA" id="ARBA00007171"/>
    </source>
</evidence>
<dbReference type="GO" id="GO:0005886">
    <property type="term" value="C:plasma membrane"/>
    <property type="evidence" value="ECO:0007669"/>
    <property type="project" value="UniProtKB-SubCell"/>
</dbReference>
<keyword evidence="8" id="KW-0378">Hydrolase</keyword>
<feature type="transmembrane region" description="Helical" evidence="14">
    <location>
        <begin position="12"/>
        <end position="30"/>
    </location>
</feature>
<keyword evidence="6" id="KW-0645">Protease</keyword>
<evidence type="ECO:0000256" key="4">
    <source>
        <dbReference type="ARBA" id="ARBA00022475"/>
    </source>
</evidence>
<dbReference type="GO" id="GO:0071555">
    <property type="term" value="P:cell wall organization"/>
    <property type="evidence" value="ECO:0007669"/>
    <property type="project" value="UniProtKB-KW"/>
</dbReference>
<evidence type="ECO:0000256" key="2">
    <source>
        <dbReference type="ARBA" id="ARBA00004236"/>
    </source>
</evidence>
<dbReference type="GO" id="GO:0071972">
    <property type="term" value="F:peptidoglycan L,D-transpeptidase activity"/>
    <property type="evidence" value="ECO:0007669"/>
    <property type="project" value="TreeGrafter"/>
</dbReference>
<dbReference type="InterPro" id="IPR036138">
    <property type="entry name" value="PBP_dimer_sf"/>
</dbReference>
<dbReference type="InterPro" id="IPR001460">
    <property type="entry name" value="PCN-bd_Tpept"/>
</dbReference>
<keyword evidence="18" id="KW-1185">Reference proteome</keyword>
<dbReference type="STRING" id="28034.BFX07_09505"/>
<evidence type="ECO:0000256" key="14">
    <source>
        <dbReference type="SAM" id="Phobius"/>
    </source>
</evidence>
<comment type="similarity">
    <text evidence="3">Belongs to the transpeptidase family.</text>
</comment>
<sequence length="648" mass="71091">MINRQSRNRSIVFMAVVTASFAVVGTRFWYLQVKEGSHYEALAQADTLRKLPIPAPRGNIVTADGKVVATSKPSWTLYYLANGQNMPPSELSLLGKELGESPTYLSHLISKQIAQLPPYDPVVITSGLTASEMTNIEENINELPNLRIQPIAVRYYPYGNLMGNIIGYTQRINAQEYQQLKNKGFSMTSIVGAAGLEYEYNQYLHGHAGGEYAEVNRQGQLVKLLSRSGPTPGDTLHLTINWRLEETAQNSLAYVMKAMRHSTVGFSHSAGAVQGAVIAMNPNNGDILAMASLPTYNPNKLLPTNPKEYSSYYTKLTSSPLAKMGISPFIDEAISGWFAPGSVFKPIMAVAALASGVITPTTEIYDPGYFPKDRAFGNWYAPGFGWLNVEQALGLSDDVFFYTLGYDMGINTMDKWMRKFLLNKPTHIDLPGEITSQIPTPARLAASGQGPWTWGWNLNTVIGQGIARYTLIALARADAAIANGGTLYWPHLVSEITTPSGKVVKKFNPVVQGKINLPYSIWHAVHQGMDMSAQDPDIAKGVSGTGYGALAGLPVPVASKTGTAQVVGQSNNYNAFFLTYGPMPHPKILILVYIREGNWGADSGFVARAIYDQYFKIQDPKAQPLFDSVFGLNWKWPYSYQKPAAPKY</sequence>
<dbReference type="GO" id="GO:0009252">
    <property type="term" value="P:peptidoglycan biosynthetic process"/>
    <property type="evidence" value="ECO:0007669"/>
    <property type="project" value="UniProtKB-KW"/>
</dbReference>
<dbReference type="Gene3D" id="3.30.1390.30">
    <property type="entry name" value="Penicillin-binding protein 2a, domain 3"/>
    <property type="match status" value="1"/>
</dbReference>
<name>A0A1W1WA42_SULTA</name>
<reference evidence="18" key="1">
    <citation type="submission" date="2017-04" db="EMBL/GenBank/DDBJ databases">
        <authorList>
            <person name="Varghese N."/>
            <person name="Submissions S."/>
        </authorList>
    </citation>
    <scope>NUCLEOTIDE SEQUENCE [LARGE SCALE GENOMIC DNA]</scope>
    <source>
        <strain evidence="18">DSM 9293</strain>
    </source>
</reference>
<feature type="domain" description="Penicillin-binding protein dimerisation" evidence="16">
    <location>
        <begin position="52"/>
        <end position="223"/>
    </location>
</feature>
<gene>
    <name evidence="17" type="ORF">SAMN00768000_0953</name>
</gene>
<evidence type="ECO:0000259" key="16">
    <source>
        <dbReference type="Pfam" id="PF03717"/>
    </source>
</evidence>
<dbReference type="GO" id="GO:0008658">
    <property type="term" value="F:penicillin binding"/>
    <property type="evidence" value="ECO:0007669"/>
    <property type="project" value="InterPro"/>
</dbReference>
<dbReference type="SUPFAM" id="SSF56601">
    <property type="entry name" value="beta-lactamase/transpeptidase-like"/>
    <property type="match status" value="1"/>
</dbReference>
<evidence type="ECO:0000259" key="15">
    <source>
        <dbReference type="Pfam" id="PF00905"/>
    </source>
</evidence>
<keyword evidence="4" id="KW-1003">Cell membrane</keyword>
<feature type="domain" description="Penicillin-binding protein transpeptidase" evidence="15">
    <location>
        <begin position="275"/>
        <end position="613"/>
    </location>
</feature>
<keyword evidence="12 14" id="KW-0472">Membrane</keyword>
<evidence type="ECO:0000256" key="1">
    <source>
        <dbReference type="ARBA" id="ARBA00004167"/>
    </source>
</evidence>
<dbReference type="GO" id="GO:0006508">
    <property type="term" value="P:proteolysis"/>
    <property type="evidence" value="ECO:0007669"/>
    <property type="project" value="UniProtKB-KW"/>
</dbReference>
<keyword evidence="9" id="KW-0133">Cell shape</keyword>
<dbReference type="EMBL" id="FWWY01000001">
    <property type="protein sequence ID" value="SMC03178.1"/>
    <property type="molecule type" value="Genomic_DNA"/>
</dbReference>
<keyword evidence="5" id="KW-0997">Cell inner membrane</keyword>
<dbReference type="Pfam" id="PF00905">
    <property type="entry name" value="Transpeptidase"/>
    <property type="match status" value="1"/>
</dbReference>
<keyword evidence="10" id="KW-0573">Peptidoglycan synthesis</keyword>
<dbReference type="Proteomes" id="UP000192660">
    <property type="component" value="Unassembled WGS sequence"/>
</dbReference>
<evidence type="ECO:0000256" key="6">
    <source>
        <dbReference type="ARBA" id="ARBA00022670"/>
    </source>
</evidence>
<evidence type="ECO:0000256" key="5">
    <source>
        <dbReference type="ARBA" id="ARBA00022519"/>
    </source>
</evidence>
<dbReference type="OrthoDB" id="9804124at2"/>
<dbReference type="NCBIfam" id="TIGR03423">
    <property type="entry name" value="pbp2_mrdA"/>
    <property type="match status" value="1"/>
</dbReference>
<dbReference type="Gene3D" id="3.90.1310.10">
    <property type="entry name" value="Penicillin-binding protein 2a (Domain 2)"/>
    <property type="match status" value="1"/>
</dbReference>
<keyword evidence="13" id="KW-0961">Cell wall biogenesis/degradation</keyword>
<dbReference type="InterPro" id="IPR050515">
    <property type="entry name" value="Beta-lactam/transpept"/>
</dbReference>
<evidence type="ECO:0000256" key="11">
    <source>
        <dbReference type="ARBA" id="ARBA00022989"/>
    </source>
</evidence>